<protein>
    <submittedName>
        <fullName evidence="2">Uncharacterized protein</fullName>
    </submittedName>
</protein>
<evidence type="ECO:0000313" key="3">
    <source>
        <dbReference type="Proteomes" id="UP000717696"/>
    </source>
</evidence>
<evidence type="ECO:0000256" key="1">
    <source>
        <dbReference type="SAM" id="MobiDB-lite"/>
    </source>
</evidence>
<organism evidence="2 3">
    <name type="scientific">Dactylonectria estremocensis</name>
    <dbReference type="NCBI Taxonomy" id="1079267"/>
    <lineage>
        <taxon>Eukaryota</taxon>
        <taxon>Fungi</taxon>
        <taxon>Dikarya</taxon>
        <taxon>Ascomycota</taxon>
        <taxon>Pezizomycotina</taxon>
        <taxon>Sordariomycetes</taxon>
        <taxon>Hypocreomycetidae</taxon>
        <taxon>Hypocreales</taxon>
        <taxon>Nectriaceae</taxon>
        <taxon>Dactylonectria</taxon>
    </lineage>
</organism>
<feature type="compositionally biased region" description="Polar residues" evidence="1">
    <location>
        <begin position="217"/>
        <end position="227"/>
    </location>
</feature>
<dbReference type="AlphaFoldDB" id="A0A9P9JEJ3"/>
<feature type="region of interest" description="Disordered" evidence="1">
    <location>
        <begin position="159"/>
        <end position="227"/>
    </location>
</feature>
<dbReference type="EMBL" id="JAGMUU010000003">
    <property type="protein sequence ID" value="KAH7157560.1"/>
    <property type="molecule type" value="Genomic_DNA"/>
</dbReference>
<feature type="compositionally biased region" description="Polar residues" evidence="1">
    <location>
        <begin position="175"/>
        <end position="187"/>
    </location>
</feature>
<comment type="caution">
    <text evidence="2">The sequence shown here is derived from an EMBL/GenBank/DDBJ whole genome shotgun (WGS) entry which is preliminary data.</text>
</comment>
<accession>A0A9P9JEJ3</accession>
<name>A0A9P9JEJ3_9HYPO</name>
<reference evidence="2" key="1">
    <citation type="journal article" date="2021" name="Nat. Commun.">
        <title>Genetic determinants of endophytism in the Arabidopsis root mycobiome.</title>
        <authorList>
            <person name="Mesny F."/>
            <person name="Miyauchi S."/>
            <person name="Thiergart T."/>
            <person name="Pickel B."/>
            <person name="Atanasova L."/>
            <person name="Karlsson M."/>
            <person name="Huettel B."/>
            <person name="Barry K.W."/>
            <person name="Haridas S."/>
            <person name="Chen C."/>
            <person name="Bauer D."/>
            <person name="Andreopoulos W."/>
            <person name="Pangilinan J."/>
            <person name="LaButti K."/>
            <person name="Riley R."/>
            <person name="Lipzen A."/>
            <person name="Clum A."/>
            <person name="Drula E."/>
            <person name="Henrissat B."/>
            <person name="Kohler A."/>
            <person name="Grigoriev I.V."/>
            <person name="Martin F.M."/>
            <person name="Hacquard S."/>
        </authorList>
    </citation>
    <scope>NUCLEOTIDE SEQUENCE</scope>
    <source>
        <strain evidence="2">MPI-CAGE-AT-0021</strain>
    </source>
</reference>
<feature type="compositionally biased region" description="Basic and acidic residues" evidence="1">
    <location>
        <begin position="1"/>
        <end position="20"/>
    </location>
</feature>
<gene>
    <name evidence="2" type="ORF">B0J13DRAFT_173053</name>
</gene>
<evidence type="ECO:0000313" key="2">
    <source>
        <dbReference type="EMBL" id="KAH7157560.1"/>
    </source>
</evidence>
<feature type="region of interest" description="Disordered" evidence="1">
    <location>
        <begin position="1"/>
        <end position="34"/>
    </location>
</feature>
<keyword evidence="3" id="KW-1185">Reference proteome</keyword>
<dbReference type="Proteomes" id="UP000717696">
    <property type="component" value="Unassembled WGS sequence"/>
</dbReference>
<proteinExistence type="predicted"/>
<feature type="compositionally biased region" description="Basic and acidic residues" evidence="1">
    <location>
        <begin position="188"/>
        <end position="203"/>
    </location>
</feature>
<sequence length="227" mass="25209">MDTDRRPRCEASGREHKRLPQTEGLPPAEGATTNQEQVLHPVILLRPFPSTVGDHSVTRHLQCRVIQLLRPIDHRSKYDNATCRRLASETRRCCHHQCRVGGVPNHDWFIVKSPPVGSASHMQTSGRYLAILFASNSTSAWRPVRPPFRLLSAASVHSETSEVNSIAPGRRCLVPTQTETQPHGKTPSRNDTRPTRSQSRADGRQQGSAGPCRASNHRTQASAVSKR</sequence>